<dbReference type="Gene3D" id="3.40.1550.10">
    <property type="entry name" value="CheC-like"/>
    <property type="match status" value="1"/>
</dbReference>
<dbReference type="PANTHER" id="PTHR43484:SF1">
    <property type="entry name" value="FLAGELLAR MOTOR SWITCH PROTEIN FLIN"/>
    <property type="match status" value="1"/>
</dbReference>
<organism evidence="2 3">
    <name type="scientific">Amantichitinum ursilacus</name>
    <dbReference type="NCBI Taxonomy" id="857265"/>
    <lineage>
        <taxon>Bacteria</taxon>
        <taxon>Pseudomonadati</taxon>
        <taxon>Pseudomonadota</taxon>
        <taxon>Betaproteobacteria</taxon>
        <taxon>Neisseriales</taxon>
        <taxon>Chitinibacteraceae</taxon>
        <taxon>Amantichitinum</taxon>
    </lineage>
</organism>
<dbReference type="InterPro" id="IPR051469">
    <property type="entry name" value="FliN/MopA/SpaO"/>
</dbReference>
<keyword evidence="3" id="KW-1185">Reference proteome</keyword>
<evidence type="ECO:0000313" key="3">
    <source>
        <dbReference type="Proteomes" id="UP000037939"/>
    </source>
</evidence>
<dbReference type="GO" id="GO:0006935">
    <property type="term" value="P:chemotaxis"/>
    <property type="evidence" value="ECO:0007669"/>
    <property type="project" value="UniProtKB-KW"/>
</dbReference>
<dbReference type="RefSeq" id="WP_053935910.1">
    <property type="nucleotide sequence ID" value="NZ_LAQT01000001.1"/>
</dbReference>
<proteinExistence type="predicted"/>
<dbReference type="SUPFAM" id="SSF103039">
    <property type="entry name" value="CheC-like"/>
    <property type="match status" value="1"/>
</dbReference>
<evidence type="ECO:0000313" key="2">
    <source>
        <dbReference type="EMBL" id="KPC55184.1"/>
    </source>
</evidence>
<keyword evidence="1" id="KW-0145">Chemotaxis</keyword>
<dbReference type="InterPro" id="IPR028976">
    <property type="entry name" value="CheC-like_sf"/>
</dbReference>
<dbReference type="OrthoDB" id="281471at2"/>
<dbReference type="EC" id="3.-.-.-" evidence="2"/>
<protein>
    <submittedName>
        <fullName evidence="2">CheY-P phosphatase CheC</fullName>
        <ecNumber evidence="2">3.-.-.-</ecNumber>
    </submittedName>
</protein>
<evidence type="ECO:0000256" key="1">
    <source>
        <dbReference type="ARBA" id="ARBA00022500"/>
    </source>
</evidence>
<dbReference type="STRING" id="857265.WG78_00960"/>
<comment type="caution">
    <text evidence="2">The sequence shown here is derived from an EMBL/GenBank/DDBJ whole genome shotgun (WGS) entry which is preliminary data.</text>
</comment>
<accession>A0A0N0XL31</accession>
<reference evidence="2 3" key="1">
    <citation type="submission" date="2015-07" db="EMBL/GenBank/DDBJ databases">
        <title>Draft genome sequence of the Amantichitinum ursilacus IGB-41, a new chitin-degrading bacterium.</title>
        <authorList>
            <person name="Kirstahler P."/>
            <person name="Guenther M."/>
            <person name="Grumaz C."/>
            <person name="Rupp S."/>
            <person name="Zibek S."/>
            <person name="Sohn K."/>
        </authorList>
    </citation>
    <scope>NUCLEOTIDE SEQUENCE [LARGE SCALE GENOMIC DNA]</scope>
    <source>
        <strain evidence="2 3">IGB-41</strain>
    </source>
</reference>
<sequence>MSTDLLTEDQREALQELVNIGMGQAGASIAQVLDEFVKLSIPRISSVAAANLSQEIVRLVGDADVSAIRQAFTTEFRGEAIVIYPEQSMAGLHEVMGYDADTKENKGEILLDIGNILVGACVGGIANLLGMLSAFSAPTLIADQTPAYRLLKPEHIQARVALLVEVYFVLEERDFRCHLIILMPETDILALGQALDRFVDGI</sequence>
<dbReference type="EMBL" id="LAQT01000001">
    <property type="protein sequence ID" value="KPC55184.1"/>
    <property type="molecule type" value="Genomic_DNA"/>
</dbReference>
<dbReference type="AlphaFoldDB" id="A0A0N0XL31"/>
<dbReference type="Proteomes" id="UP000037939">
    <property type="component" value="Unassembled WGS sequence"/>
</dbReference>
<name>A0A0N0XL31_9NEIS</name>
<keyword evidence="2" id="KW-0378">Hydrolase</keyword>
<dbReference type="GO" id="GO:0016787">
    <property type="term" value="F:hydrolase activity"/>
    <property type="evidence" value="ECO:0007669"/>
    <property type="project" value="UniProtKB-KW"/>
</dbReference>
<gene>
    <name evidence="2" type="primary">cheC_1</name>
    <name evidence="2" type="ORF">WG78_00960</name>
</gene>
<dbReference type="PANTHER" id="PTHR43484">
    <property type="match status" value="1"/>
</dbReference>
<dbReference type="CDD" id="cd17910">
    <property type="entry name" value="CheC_ClassII"/>
    <property type="match status" value="1"/>
</dbReference>